<dbReference type="Gene3D" id="3.90.550.10">
    <property type="entry name" value="Spore Coat Polysaccharide Biosynthesis Protein SpsA, Chain A"/>
    <property type="match status" value="1"/>
</dbReference>
<dbReference type="GO" id="GO:0009247">
    <property type="term" value="P:glycolipid biosynthetic process"/>
    <property type="evidence" value="ECO:0007669"/>
    <property type="project" value="TreeGrafter"/>
</dbReference>
<gene>
    <name evidence="5" type="ORF">A2988_03995</name>
</gene>
<organism evidence="5 6">
    <name type="scientific">Candidatus Azambacteria bacterium RIFCSPLOWO2_01_FULL_46_25</name>
    <dbReference type="NCBI Taxonomy" id="1797298"/>
    <lineage>
        <taxon>Bacteria</taxon>
        <taxon>Candidatus Azamiibacteriota</taxon>
    </lineage>
</organism>
<dbReference type="GO" id="GO:0016020">
    <property type="term" value="C:membrane"/>
    <property type="evidence" value="ECO:0007669"/>
    <property type="project" value="GOC"/>
</dbReference>
<dbReference type="GO" id="GO:0004582">
    <property type="term" value="F:dolichyl-phosphate beta-D-mannosyltransferase activity"/>
    <property type="evidence" value="ECO:0007669"/>
    <property type="project" value="InterPro"/>
</dbReference>
<protein>
    <recommendedName>
        <fullName evidence="4">Glycosyltransferase 2-like domain-containing protein</fullName>
    </recommendedName>
</protein>
<dbReference type="InterPro" id="IPR039528">
    <property type="entry name" value="DPM1-like"/>
</dbReference>
<dbReference type="InterPro" id="IPR029044">
    <property type="entry name" value="Nucleotide-diphossugar_trans"/>
</dbReference>
<dbReference type="PANTHER" id="PTHR43398">
    <property type="entry name" value="DOLICHOL-PHOSPHATE MANNOSYLTRANSFERASE SUBUNIT 1"/>
    <property type="match status" value="1"/>
</dbReference>
<evidence type="ECO:0000256" key="3">
    <source>
        <dbReference type="ARBA" id="ARBA00022679"/>
    </source>
</evidence>
<dbReference type="Pfam" id="PF00535">
    <property type="entry name" value="Glycos_transf_2"/>
    <property type="match status" value="1"/>
</dbReference>
<dbReference type="Proteomes" id="UP000176650">
    <property type="component" value="Unassembled WGS sequence"/>
</dbReference>
<keyword evidence="3" id="KW-0808">Transferase</keyword>
<feature type="domain" description="Glycosyltransferase 2-like" evidence="4">
    <location>
        <begin position="5"/>
        <end position="169"/>
    </location>
</feature>
<dbReference type="PANTHER" id="PTHR43398:SF1">
    <property type="entry name" value="DOLICHOL-PHOSPHATE MANNOSYLTRANSFERASE SUBUNIT 1"/>
    <property type="match status" value="1"/>
</dbReference>
<comment type="similarity">
    <text evidence="1">Belongs to the glycosyltransferase 2 family.</text>
</comment>
<keyword evidence="2" id="KW-0328">Glycosyltransferase</keyword>
<evidence type="ECO:0000313" key="6">
    <source>
        <dbReference type="Proteomes" id="UP000176650"/>
    </source>
</evidence>
<dbReference type="CDD" id="cd06442">
    <property type="entry name" value="DPM1_like"/>
    <property type="match status" value="1"/>
</dbReference>
<dbReference type="AlphaFoldDB" id="A0A1F5BVJ9"/>
<evidence type="ECO:0000256" key="1">
    <source>
        <dbReference type="ARBA" id="ARBA00006739"/>
    </source>
</evidence>
<dbReference type="InterPro" id="IPR001173">
    <property type="entry name" value="Glyco_trans_2-like"/>
</dbReference>
<evidence type="ECO:0000313" key="5">
    <source>
        <dbReference type="EMBL" id="OGD34635.1"/>
    </source>
</evidence>
<dbReference type="STRING" id="1797298.A2988_03995"/>
<proteinExistence type="inferred from homology"/>
<reference evidence="5 6" key="1">
    <citation type="journal article" date="2016" name="Nat. Commun.">
        <title>Thousands of microbial genomes shed light on interconnected biogeochemical processes in an aquifer system.</title>
        <authorList>
            <person name="Anantharaman K."/>
            <person name="Brown C.T."/>
            <person name="Hug L.A."/>
            <person name="Sharon I."/>
            <person name="Castelle C.J."/>
            <person name="Probst A.J."/>
            <person name="Thomas B.C."/>
            <person name="Singh A."/>
            <person name="Wilkins M.J."/>
            <person name="Karaoz U."/>
            <person name="Brodie E.L."/>
            <person name="Williams K.H."/>
            <person name="Hubbard S.S."/>
            <person name="Banfield J.F."/>
        </authorList>
    </citation>
    <scope>NUCLEOTIDE SEQUENCE [LARGE SCALE GENOMIC DNA]</scope>
</reference>
<evidence type="ECO:0000256" key="2">
    <source>
        <dbReference type="ARBA" id="ARBA00022676"/>
    </source>
</evidence>
<accession>A0A1F5BVJ9</accession>
<sequence>MKRVIIIPTYNEKENIVPLIQEIFKQVPDIFIMVVDDNSPDGTAQAVRELQRSYLRVSLLVRERKEGLGKAYIHALSEVMKDAEVSKIIMMDADFSHDPACLPLLLKQAERFDVVIGSRYVPGGKTVGWELWRRILSFGGNLYCRLITRMPVADCTSGFGATDARILRKIDFSNFDVSGYAFTIELKYALWKAGATFVEVPIIFTNRTGGESKISNHIVYEGILAPWKMILRKHRS</sequence>
<evidence type="ECO:0000259" key="4">
    <source>
        <dbReference type="Pfam" id="PF00535"/>
    </source>
</evidence>
<dbReference type="EMBL" id="MEYS01000001">
    <property type="protein sequence ID" value="OGD34635.1"/>
    <property type="molecule type" value="Genomic_DNA"/>
</dbReference>
<dbReference type="FunFam" id="3.90.550.10:FF:000122">
    <property type="entry name" value="Dolichol-phosphate mannosyltransferase subunit 1"/>
    <property type="match status" value="1"/>
</dbReference>
<name>A0A1F5BVJ9_9BACT</name>
<comment type="caution">
    <text evidence="5">The sequence shown here is derived from an EMBL/GenBank/DDBJ whole genome shotgun (WGS) entry which is preliminary data.</text>
</comment>
<dbReference type="SUPFAM" id="SSF53448">
    <property type="entry name" value="Nucleotide-diphospho-sugar transferases"/>
    <property type="match status" value="1"/>
</dbReference>